<dbReference type="OrthoDB" id="5338882at2"/>
<evidence type="ECO:0000313" key="7">
    <source>
        <dbReference type="Proteomes" id="UP000217944"/>
    </source>
</evidence>
<evidence type="ECO:0000256" key="4">
    <source>
        <dbReference type="SAM" id="Coils"/>
    </source>
</evidence>
<organism evidence="6 7">
    <name type="scientific">Lebetimonas natsushimae</name>
    <dbReference type="NCBI Taxonomy" id="1936991"/>
    <lineage>
        <taxon>Bacteria</taxon>
        <taxon>Pseudomonadati</taxon>
        <taxon>Campylobacterota</taxon>
        <taxon>Epsilonproteobacteria</taxon>
        <taxon>Nautiliales</taxon>
        <taxon>Nautiliaceae</taxon>
        <taxon>Lebetimonas</taxon>
    </lineage>
</organism>
<evidence type="ECO:0000256" key="2">
    <source>
        <dbReference type="ARBA" id="ARBA00022803"/>
    </source>
</evidence>
<evidence type="ECO:0000256" key="1">
    <source>
        <dbReference type="ARBA" id="ARBA00022737"/>
    </source>
</evidence>
<sequence>MKKLLFLLPLLLFADVDPFNAGNLNSPNPYGLTPDEKAILKNKNEINKNKKTILKLENEIKKIKNDIASKLVMYDETINDLKDKTSSINTIISEIDNLNQKISIIENNLSNLENNITALNKKYDTLKESINQIVKVQNENFKYLTTSIQNILIQIKNQNTSPKSAFLKAKKLYFSGKLNEAKNLFLISLNNNYLPATSSFYLGEIAYKQKKYKEALAYYKKSISLYPKKTSFTDKLLYHTGMSFEKLGMSENAKLTFEKLIHDFKNSKYANLAKKELEKLK</sequence>
<keyword evidence="4" id="KW-0175">Coiled coil</keyword>
<evidence type="ECO:0000256" key="5">
    <source>
        <dbReference type="SAM" id="SignalP"/>
    </source>
</evidence>
<keyword evidence="1" id="KW-0677">Repeat</keyword>
<feature type="repeat" description="TPR" evidence="3">
    <location>
        <begin position="196"/>
        <end position="229"/>
    </location>
</feature>
<name>A0A292YA81_9BACT</name>
<proteinExistence type="predicted"/>
<accession>A0A292YA81</accession>
<dbReference type="EMBL" id="BDME01000002">
    <property type="protein sequence ID" value="GAX87822.1"/>
    <property type="molecule type" value="Genomic_DNA"/>
</dbReference>
<keyword evidence="7" id="KW-1185">Reference proteome</keyword>
<feature type="chain" id="PRO_5012358293" evidence="5">
    <location>
        <begin position="22"/>
        <end position="281"/>
    </location>
</feature>
<evidence type="ECO:0000313" key="6">
    <source>
        <dbReference type="EMBL" id="GAX87822.1"/>
    </source>
</evidence>
<dbReference type="AlphaFoldDB" id="A0A292YA81"/>
<reference evidence="6 7" key="1">
    <citation type="journal article" date="2017" name="Syst. Appl. Microbiol.">
        <title>Lebetimonas natsushimae sp. nov., a novel strictly anaerobic, moderately thermophilic chemoautotroph isolated from a deep-sea hydrothermal vent polychaete nest in the Mid-Okinawa Trough.</title>
        <authorList>
            <person name="Nagata R."/>
            <person name="Takaki Y."/>
            <person name="Tame A."/>
            <person name="Nunoura T."/>
            <person name="Muto H."/>
            <person name="Mino S."/>
            <person name="Sawayama S."/>
            <person name="Takai K."/>
            <person name="Nakagawa S."/>
        </authorList>
    </citation>
    <scope>NUCLEOTIDE SEQUENCE [LARGE SCALE GENOMIC DNA]</scope>
    <source>
        <strain evidence="6 7">HS1857</strain>
    </source>
</reference>
<evidence type="ECO:0000256" key="3">
    <source>
        <dbReference type="PROSITE-ProRule" id="PRU00339"/>
    </source>
</evidence>
<dbReference type="Proteomes" id="UP000217944">
    <property type="component" value="Unassembled WGS sequence"/>
</dbReference>
<dbReference type="SMART" id="SM00028">
    <property type="entry name" value="TPR"/>
    <property type="match status" value="1"/>
</dbReference>
<dbReference type="Gene3D" id="1.25.40.10">
    <property type="entry name" value="Tetratricopeptide repeat domain"/>
    <property type="match status" value="1"/>
</dbReference>
<dbReference type="PROSITE" id="PS50005">
    <property type="entry name" value="TPR"/>
    <property type="match status" value="1"/>
</dbReference>
<feature type="signal peptide" evidence="5">
    <location>
        <begin position="1"/>
        <end position="21"/>
    </location>
</feature>
<protein>
    <submittedName>
        <fullName evidence="6">Uncharacterized protein</fullName>
    </submittedName>
</protein>
<keyword evidence="5" id="KW-0732">Signal</keyword>
<gene>
    <name evidence="6" type="ORF">LNAT_P1119</name>
</gene>
<comment type="caution">
    <text evidence="6">The sequence shown here is derived from an EMBL/GenBank/DDBJ whole genome shotgun (WGS) entry which is preliminary data.</text>
</comment>
<dbReference type="SUPFAM" id="SSF48452">
    <property type="entry name" value="TPR-like"/>
    <property type="match status" value="1"/>
</dbReference>
<dbReference type="Pfam" id="PF13174">
    <property type="entry name" value="TPR_6"/>
    <property type="match status" value="1"/>
</dbReference>
<dbReference type="Pfam" id="PF07719">
    <property type="entry name" value="TPR_2"/>
    <property type="match status" value="1"/>
</dbReference>
<keyword evidence="2 3" id="KW-0802">TPR repeat</keyword>
<dbReference type="Gene3D" id="1.10.287.1490">
    <property type="match status" value="1"/>
</dbReference>
<dbReference type="InterPro" id="IPR011990">
    <property type="entry name" value="TPR-like_helical_dom_sf"/>
</dbReference>
<feature type="coiled-coil region" evidence="4">
    <location>
        <begin position="39"/>
        <end position="129"/>
    </location>
</feature>
<dbReference type="InterPro" id="IPR019734">
    <property type="entry name" value="TPR_rpt"/>
</dbReference>
<dbReference type="RefSeq" id="WP_096259288.1">
    <property type="nucleotide sequence ID" value="NZ_BDME01000002.1"/>
</dbReference>
<dbReference type="InterPro" id="IPR013105">
    <property type="entry name" value="TPR_2"/>
</dbReference>